<reference evidence="1 2" key="1">
    <citation type="submission" date="2018-08" db="EMBL/GenBank/DDBJ databases">
        <title>Genome and evolution of the arbuscular mycorrhizal fungus Diversispora epigaea (formerly Glomus versiforme) and its bacterial endosymbionts.</title>
        <authorList>
            <person name="Sun X."/>
            <person name="Fei Z."/>
            <person name="Harrison M."/>
        </authorList>
    </citation>
    <scope>NUCLEOTIDE SEQUENCE [LARGE SCALE GENOMIC DNA]</scope>
    <source>
        <strain evidence="1 2">IT104</strain>
    </source>
</reference>
<keyword evidence="2" id="KW-1185">Reference proteome</keyword>
<comment type="caution">
    <text evidence="1">The sequence shown here is derived from an EMBL/GenBank/DDBJ whole genome shotgun (WGS) entry which is preliminary data.</text>
</comment>
<dbReference type="EMBL" id="PQFF01000115">
    <property type="protein sequence ID" value="RHZ81100.1"/>
    <property type="molecule type" value="Genomic_DNA"/>
</dbReference>
<gene>
    <name evidence="1" type="ORF">Glove_123g102</name>
</gene>
<sequence length="173" mass="20173">MNIHASLRAEAAKYQSATTFRLGDHDYNNVVRLIIDTEVKKLLKEYGCSIENPNRNLIKGVLQRRIIEMIINKVENYFKTGEENEQSLETKLVSTTDKILEYMESFSTHRVGVYEITKAAPIKLRQLVYAVLGNRGFSKKNDESEHQFITQLRYEVVKEINQYRTVEDIVKKK</sequence>
<evidence type="ECO:0000313" key="1">
    <source>
        <dbReference type="EMBL" id="RHZ81100.1"/>
    </source>
</evidence>
<dbReference type="OrthoDB" id="2448367at2759"/>
<dbReference type="AlphaFoldDB" id="A0A397J8J4"/>
<protein>
    <submittedName>
        <fullName evidence="1">Uncharacterized protein</fullName>
    </submittedName>
</protein>
<accession>A0A397J8J4</accession>
<name>A0A397J8J4_9GLOM</name>
<dbReference type="Proteomes" id="UP000266861">
    <property type="component" value="Unassembled WGS sequence"/>
</dbReference>
<organism evidence="1 2">
    <name type="scientific">Diversispora epigaea</name>
    <dbReference type="NCBI Taxonomy" id="1348612"/>
    <lineage>
        <taxon>Eukaryota</taxon>
        <taxon>Fungi</taxon>
        <taxon>Fungi incertae sedis</taxon>
        <taxon>Mucoromycota</taxon>
        <taxon>Glomeromycotina</taxon>
        <taxon>Glomeromycetes</taxon>
        <taxon>Diversisporales</taxon>
        <taxon>Diversisporaceae</taxon>
        <taxon>Diversispora</taxon>
    </lineage>
</organism>
<proteinExistence type="predicted"/>
<evidence type="ECO:0000313" key="2">
    <source>
        <dbReference type="Proteomes" id="UP000266861"/>
    </source>
</evidence>